<keyword evidence="5" id="KW-0548">Nucleotidyltransferase</keyword>
<dbReference type="Gramene" id="C.cajan_26466.t">
    <property type="protein sequence ID" value="C.cajan_26466.t"/>
    <property type="gene ID" value="C.cajan_26466"/>
</dbReference>
<dbReference type="InterPro" id="IPR036875">
    <property type="entry name" value="Znf_CCHC_sf"/>
</dbReference>
<sequence>MCCDSRAISNITMKYRHPIPRLDDMLDELHGAIIFSKVDLKSGYNQIRIKEGDEWKTAFKTKFGLYEWLVMLFGLTNALSTFMRLMNHVLRDCIGKFVVVYFDDIIIYSRCLSDHLGHLRQVFHILRKTNLRKTTRGRENLWKRKKNFEPSKDLAREKGKEKGKDTPHTSSRTSDIKCFKCLRRGHIASQCPTKKVMIMRGKTTTSSSDIEEEASEHERNVEDTFPYEGELLMIRRLLNNQPSETISQRENIFHTRCKVLNSACSLIVDSGSWCNCCSTMLVEKLGLTTNPHPKPYQLHWLNEDGDLVVDQQVKVKLSIGNYEDEVLCDVVPMEACHILLGRPWKYDKKIMHNGLTNEISFTHKEKKFVLHPLSPQQVAEDQTQMKLKREKVVNQEKEISKQTLFIKQPSFILLCTGTVTCTATSSGHETLPKEVKILLKEFDDLFPPEGPVGLPLLRGIEHQIDLMPGASLPNRPAYWTNPQETKEIESQVLELLGKGWV</sequence>
<keyword evidence="6" id="KW-1185">Reference proteome</keyword>
<dbReference type="InterPro" id="IPR001878">
    <property type="entry name" value="Znf_CCHC"/>
</dbReference>
<accession>A0A151S3Q5</accession>
<evidence type="ECO:0000256" key="1">
    <source>
        <dbReference type="PROSITE-ProRule" id="PRU00047"/>
    </source>
</evidence>
<protein>
    <submittedName>
        <fullName evidence="5">RNA-directed DNA polymerase isogeny</fullName>
    </submittedName>
</protein>
<evidence type="ECO:0000313" key="6">
    <source>
        <dbReference type="Proteomes" id="UP000075243"/>
    </source>
</evidence>
<dbReference type="InterPro" id="IPR043502">
    <property type="entry name" value="DNA/RNA_pol_sf"/>
</dbReference>
<dbReference type="GO" id="GO:0008270">
    <property type="term" value="F:zinc ion binding"/>
    <property type="evidence" value="ECO:0007669"/>
    <property type="project" value="UniProtKB-KW"/>
</dbReference>
<keyword evidence="1" id="KW-0862">Zinc</keyword>
<keyword evidence="3" id="KW-0812">Transmembrane</keyword>
<feature type="domain" description="CCHC-type" evidence="4">
    <location>
        <begin position="177"/>
        <end position="192"/>
    </location>
</feature>
<dbReference type="Gene3D" id="4.10.60.10">
    <property type="entry name" value="Zinc finger, CCHC-type"/>
    <property type="match status" value="1"/>
</dbReference>
<keyword evidence="5" id="KW-0808">Transferase</keyword>
<dbReference type="Pfam" id="PF00078">
    <property type="entry name" value="RVT_1"/>
    <property type="match status" value="1"/>
</dbReference>
<keyword evidence="5" id="KW-0695">RNA-directed DNA polymerase</keyword>
<evidence type="ECO:0000313" key="5">
    <source>
        <dbReference type="EMBL" id="KYP49387.1"/>
    </source>
</evidence>
<dbReference type="InterPro" id="IPR043128">
    <property type="entry name" value="Rev_trsase/Diguanyl_cyclase"/>
</dbReference>
<dbReference type="SUPFAM" id="SSF57756">
    <property type="entry name" value="Retrovirus zinc finger-like domains"/>
    <property type="match status" value="1"/>
</dbReference>
<feature type="region of interest" description="Disordered" evidence="2">
    <location>
        <begin position="152"/>
        <end position="172"/>
    </location>
</feature>
<dbReference type="Gene3D" id="2.40.70.10">
    <property type="entry name" value="Acid Proteases"/>
    <property type="match status" value="1"/>
</dbReference>
<dbReference type="Gene3D" id="3.10.10.10">
    <property type="entry name" value="HIV Type 1 Reverse Transcriptase, subunit A, domain 1"/>
    <property type="match status" value="1"/>
</dbReference>
<evidence type="ECO:0000256" key="3">
    <source>
        <dbReference type="SAM" id="Phobius"/>
    </source>
</evidence>
<dbReference type="GO" id="GO:0003964">
    <property type="term" value="F:RNA-directed DNA polymerase activity"/>
    <property type="evidence" value="ECO:0007669"/>
    <property type="project" value="UniProtKB-KW"/>
</dbReference>
<dbReference type="EMBL" id="KQ483477">
    <property type="protein sequence ID" value="KYP49387.1"/>
    <property type="molecule type" value="Genomic_DNA"/>
</dbReference>
<keyword evidence="1" id="KW-0479">Metal-binding</keyword>
<keyword evidence="3" id="KW-1133">Transmembrane helix</keyword>
<dbReference type="SMART" id="SM00343">
    <property type="entry name" value="ZnF_C2HC"/>
    <property type="match status" value="1"/>
</dbReference>
<keyword evidence="3" id="KW-0472">Membrane</keyword>
<dbReference type="SUPFAM" id="SSF56672">
    <property type="entry name" value="DNA/RNA polymerases"/>
    <property type="match status" value="1"/>
</dbReference>
<keyword evidence="1" id="KW-0863">Zinc-finger</keyword>
<dbReference type="InterPro" id="IPR021109">
    <property type="entry name" value="Peptidase_aspartic_dom_sf"/>
</dbReference>
<dbReference type="GO" id="GO:0003676">
    <property type="term" value="F:nucleic acid binding"/>
    <property type="evidence" value="ECO:0007669"/>
    <property type="project" value="InterPro"/>
</dbReference>
<dbReference type="PANTHER" id="PTHR35046">
    <property type="entry name" value="ZINC KNUCKLE (CCHC-TYPE) FAMILY PROTEIN"/>
    <property type="match status" value="1"/>
</dbReference>
<gene>
    <name evidence="5" type="ORF">KK1_028825</name>
</gene>
<evidence type="ECO:0000259" key="4">
    <source>
        <dbReference type="PROSITE" id="PS50158"/>
    </source>
</evidence>
<evidence type="ECO:0000256" key="2">
    <source>
        <dbReference type="SAM" id="MobiDB-lite"/>
    </source>
</evidence>
<organism evidence="5 6">
    <name type="scientific">Cajanus cajan</name>
    <name type="common">Pigeon pea</name>
    <name type="synonym">Cajanus indicus</name>
    <dbReference type="NCBI Taxonomy" id="3821"/>
    <lineage>
        <taxon>Eukaryota</taxon>
        <taxon>Viridiplantae</taxon>
        <taxon>Streptophyta</taxon>
        <taxon>Embryophyta</taxon>
        <taxon>Tracheophyta</taxon>
        <taxon>Spermatophyta</taxon>
        <taxon>Magnoliopsida</taxon>
        <taxon>eudicotyledons</taxon>
        <taxon>Gunneridae</taxon>
        <taxon>Pentapetalae</taxon>
        <taxon>rosids</taxon>
        <taxon>fabids</taxon>
        <taxon>Fabales</taxon>
        <taxon>Fabaceae</taxon>
        <taxon>Papilionoideae</taxon>
        <taxon>50 kb inversion clade</taxon>
        <taxon>NPAAA clade</taxon>
        <taxon>indigoferoid/millettioid clade</taxon>
        <taxon>Phaseoleae</taxon>
        <taxon>Cajanus</taxon>
    </lineage>
</organism>
<dbReference type="InterPro" id="IPR000477">
    <property type="entry name" value="RT_dom"/>
</dbReference>
<reference evidence="5" key="1">
    <citation type="journal article" date="2012" name="Nat. Biotechnol.">
        <title>Draft genome sequence of pigeonpea (Cajanus cajan), an orphan legume crop of resource-poor farmers.</title>
        <authorList>
            <person name="Varshney R.K."/>
            <person name="Chen W."/>
            <person name="Li Y."/>
            <person name="Bharti A.K."/>
            <person name="Saxena R.K."/>
            <person name="Schlueter J.A."/>
            <person name="Donoghue M.T."/>
            <person name="Azam S."/>
            <person name="Fan G."/>
            <person name="Whaley A.M."/>
            <person name="Farmer A.D."/>
            <person name="Sheridan J."/>
            <person name="Iwata A."/>
            <person name="Tuteja R."/>
            <person name="Penmetsa R.V."/>
            <person name="Wu W."/>
            <person name="Upadhyaya H.D."/>
            <person name="Yang S.P."/>
            <person name="Shah T."/>
            <person name="Saxena K.B."/>
            <person name="Michael T."/>
            <person name="McCombie W.R."/>
            <person name="Yang B."/>
            <person name="Zhang G."/>
            <person name="Yang H."/>
            <person name="Wang J."/>
            <person name="Spillane C."/>
            <person name="Cook D.R."/>
            <person name="May G.D."/>
            <person name="Xu X."/>
            <person name="Jackson S.A."/>
        </authorList>
    </citation>
    <scope>NUCLEOTIDE SEQUENCE [LARGE SCALE GENOMIC DNA]</scope>
</reference>
<feature type="compositionally biased region" description="Basic and acidic residues" evidence="2">
    <location>
        <begin position="152"/>
        <end position="167"/>
    </location>
</feature>
<dbReference type="Gene3D" id="3.30.70.270">
    <property type="match status" value="1"/>
</dbReference>
<dbReference type="CDD" id="cd01647">
    <property type="entry name" value="RT_LTR"/>
    <property type="match status" value="1"/>
</dbReference>
<feature type="transmembrane region" description="Helical" evidence="3">
    <location>
        <begin position="65"/>
        <end position="86"/>
    </location>
</feature>
<dbReference type="CDD" id="cd00303">
    <property type="entry name" value="retropepsin_like"/>
    <property type="match status" value="1"/>
</dbReference>
<dbReference type="AlphaFoldDB" id="A0A151S3Q5"/>
<dbReference type="PROSITE" id="PS50158">
    <property type="entry name" value="ZF_CCHC"/>
    <property type="match status" value="1"/>
</dbReference>
<dbReference type="Proteomes" id="UP000075243">
    <property type="component" value="Unassembled WGS sequence"/>
</dbReference>
<proteinExistence type="predicted"/>
<name>A0A151S3Q5_CAJCA</name>
<dbReference type="PANTHER" id="PTHR35046:SF9">
    <property type="entry name" value="RNA-DIRECTED DNA POLYMERASE"/>
    <property type="match status" value="1"/>
</dbReference>